<dbReference type="InterPro" id="IPR023393">
    <property type="entry name" value="START-like_dom_sf"/>
</dbReference>
<dbReference type="SUPFAM" id="SSF55961">
    <property type="entry name" value="Bet v1-like"/>
    <property type="match status" value="1"/>
</dbReference>
<dbReference type="AlphaFoldDB" id="A0A975I720"/>
<dbReference type="InterPro" id="IPR013538">
    <property type="entry name" value="ASHA1/2-like_C"/>
</dbReference>
<evidence type="ECO:0000259" key="2">
    <source>
        <dbReference type="Pfam" id="PF08327"/>
    </source>
</evidence>
<evidence type="ECO:0000256" key="1">
    <source>
        <dbReference type="ARBA" id="ARBA00006817"/>
    </source>
</evidence>
<feature type="domain" description="Activator of Hsp90 ATPase homologue 1/2-like C-terminal" evidence="2">
    <location>
        <begin position="19"/>
        <end position="144"/>
    </location>
</feature>
<protein>
    <submittedName>
        <fullName evidence="3">SRPBCC domain-containing protein</fullName>
    </submittedName>
</protein>
<dbReference type="Pfam" id="PF08327">
    <property type="entry name" value="AHSA1"/>
    <property type="match status" value="1"/>
</dbReference>
<name>A0A975I720_9RHOB</name>
<evidence type="ECO:0000313" key="4">
    <source>
        <dbReference type="Proteomes" id="UP000665026"/>
    </source>
</evidence>
<dbReference type="CDD" id="cd07814">
    <property type="entry name" value="SRPBCC_CalC_Aha1-like"/>
    <property type="match status" value="1"/>
</dbReference>
<dbReference type="KEGG" id="cact:HZ995_13585"/>
<dbReference type="EMBL" id="CP060010">
    <property type="protein sequence ID" value="QTN35499.1"/>
    <property type="molecule type" value="Genomic_DNA"/>
</dbReference>
<sequence length="146" mass="16366">MTTTEIRTDLSLSIDRVIKAPAEKLFNAWLDPEMLKKFMLPGPDMSLPSAKVDAREGGRFDLIMRDATDDMPHGGVYKKIDPHSQIIFSWESAWSPAESEVTLDFEPVAEGTRVTLTHQTFYDEEKRDNHQAGWGAILAALDDMAA</sequence>
<dbReference type="Proteomes" id="UP000665026">
    <property type="component" value="Chromosome"/>
</dbReference>
<dbReference type="Gene3D" id="3.30.530.20">
    <property type="match status" value="1"/>
</dbReference>
<comment type="similarity">
    <text evidence="1">Belongs to the AHA1 family.</text>
</comment>
<organism evidence="3 4">
    <name type="scientific">Cognatishimia activa</name>
    <dbReference type="NCBI Taxonomy" id="1715691"/>
    <lineage>
        <taxon>Bacteria</taxon>
        <taxon>Pseudomonadati</taxon>
        <taxon>Pseudomonadota</taxon>
        <taxon>Alphaproteobacteria</taxon>
        <taxon>Rhodobacterales</taxon>
        <taxon>Paracoccaceae</taxon>
        <taxon>Cognatishimia</taxon>
    </lineage>
</organism>
<gene>
    <name evidence="3" type="ORF">HZ995_13585</name>
</gene>
<dbReference type="RefSeq" id="WP_209356203.1">
    <property type="nucleotide sequence ID" value="NZ_CP060010.1"/>
</dbReference>
<reference evidence="3" key="1">
    <citation type="submission" date="2020-07" db="EMBL/GenBank/DDBJ databases">
        <title>Genome sequences of bacteria associated with the marine, planktonic diatom Thalassiosira profunda strain ECT2AJA-044.</title>
        <authorList>
            <person name="Gargas C.B."/>
            <person name="Roberts W.R."/>
            <person name="Alverson A.J."/>
        </authorList>
    </citation>
    <scope>NUCLEOTIDE SEQUENCE</scope>
    <source>
        <strain evidence="3">ECT2AJA-044</strain>
    </source>
</reference>
<accession>A0A975I720</accession>
<proteinExistence type="inferred from homology"/>
<evidence type="ECO:0000313" key="3">
    <source>
        <dbReference type="EMBL" id="QTN35499.1"/>
    </source>
</evidence>